<feature type="compositionally biased region" description="Pro residues" evidence="1">
    <location>
        <begin position="735"/>
        <end position="747"/>
    </location>
</feature>
<dbReference type="SUPFAM" id="SSF48208">
    <property type="entry name" value="Six-hairpin glycosidases"/>
    <property type="match status" value="1"/>
</dbReference>
<name>Z9JRC6_9MICO</name>
<feature type="compositionally biased region" description="Low complexity" evidence="1">
    <location>
        <begin position="723"/>
        <end position="734"/>
    </location>
</feature>
<feature type="region of interest" description="Disordered" evidence="1">
    <location>
        <begin position="515"/>
        <end position="537"/>
    </location>
</feature>
<feature type="domain" description="Non-reducing end beta-L-arabinofuranosidase-like GH127 catalytic" evidence="2">
    <location>
        <begin position="20"/>
        <end position="423"/>
    </location>
</feature>
<dbReference type="HOGENOM" id="CLU_326699_0_0_11"/>
<dbReference type="Pfam" id="PF07944">
    <property type="entry name" value="Beta-AFase-like_GH127_cat"/>
    <property type="match status" value="1"/>
</dbReference>
<protein>
    <submittedName>
        <fullName evidence="3">Glycosylase</fullName>
    </submittedName>
</protein>
<evidence type="ECO:0000313" key="3">
    <source>
        <dbReference type="EMBL" id="EWS80361.1"/>
    </source>
</evidence>
<dbReference type="AlphaFoldDB" id="Z9JRC6"/>
<dbReference type="eggNOG" id="COG3533">
    <property type="taxonomic scope" value="Bacteria"/>
</dbReference>
<feature type="region of interest" description="Disordered" evidence="1">
    <location>
        <begin position="55"/>
        <end position="77"/>
    </location>
</feature>
<dbReference type="STRING" id="396014.BF93_04050"/>
<dbReference type="InterPro" id="IPR008928">
    <property type="entry name" value="6-hairpin_glycosidase_sf"/>
</dbReference>
<dbReference type="GO" id="GO:0005975">
    <property type="term" value="P:carbohydrate metabolic process"/>
    <property type="evidence" value="ECO:0007669"/>
    <property type="project" value="InterPro"/>
</dbReference>
<dbReference type="PATRIC" id="fig|396014.3.peg.2843"/>
<keyword evidence="4" id="KW-1185">Reference proteome</keyword>
<sequence>MTGAAPALTPVPPGRVALAPASVFSPAQERMLHLARTYPVDRALAVFRANAGLDTRGAPPPGTWEDHGHPQEEPWSAEDYPGREQARTANLLRGHYAGHLLSMLAKAHAATGEELLRGKAHALVAGLAEVQQALAATGRYSHPGFLAAYGEWQFSRLEELAPYGEIWAPYYTTHKIMAGLLDAHELTGSSLALEVLEGMGRWVHHRLAPLDPGHRQRMWSLYIAGEFGGMNETLARLAALTGEGLFLETARMFDQENLLEAGAAGRDVLDGMHANQHLPQLIGYLHEHDLTGEDRYLRTAIALFDQVVPGRMYAHGGSGESELWGPAGTVAGDIGHRNAETCVAYDLVKLARLLLARTGEEKYAAYLERALTNQVAGSRRAVDSEVSPEVTYMFPVHPGAVREYDNAGTCCGGTGLENHVTYPEGLALEAPGQLWLPLLTDADIDARTAGLRLRVRTAGALGGRAEIEVLDAAADADADAVDDSAVALHLRIPRWAGAGARVRVVLADAASIGSAEASTGPAARPAPAADAEEPTLQPGTFHVLPRRWRAGDRVELDLPAAPVAVPTIDDPDLHSIETGPTVWLARSEQSTTLGLPLRGLRRLDGSLTGARIAPDAQGMPLLELAGLPFEPTWSGAEARYHLYVRAADDEVAFAGTASGVPERRSAEGTTLLAEVWAEPAPADRAAFLERVLDVAAQRLRTGLLSRDEARAVLEAAARADIDGSGAEAGGAPDAAPTPEPALTPEPAPSAGAAAPAGPELSALLARLPAVDARAIPPTVRIVLDAQPAASGWFTSAVHADLEVLGAEAAARELRLDTVRWQEAHGPIAVPEGVHRIEARVRTAGGATAHAVREVAVDTVPPASTARVKDLGSAWEITLDATDETSGLDRIQWEGPGTFWGTFHEAFVRTLTDTEQVLEFAATDRAGNQEPRQRLVLPALPG</sequence>
<comment type="caution">
    <text evidence="3">The sequence shown here is derived from an EMBL/GenBank/DDBJ whole genome shotgun (WGS) entry which is preliminary data.</text>
</comment>
<dbReference type="PANTHER" id="PTHR31151">
    <property type="entry name" value="PROLINE-TRNA LIGASE (DUF1680)"/>
    <property type="match status" value="1"/>
</dbReference>
<evidence type="ECO:0000259" key="2">
    <source>
        <dbReference type="Pfam" id="PF07944"/>
    </source>
</evidence>
<evidence type="ECO:0000313" key="4">
    <source>
        <dbReference type="Proteomes" id="UP000023067"/>
    </source>
</evidence>
<gene>
    <name evidence="3" type="ORF">BF93_04050</name>
</gene>
<dbReference type="PANTHER" id="PTHR31151:SF0">
    <property type="entry name" value="PROLINE-TRNA LIGASE (DUF1680)"/>
    <property type="match status" value="1"/>
</dbReference>
<dbReference type="Proteomes" id="UP000023067">
    <property type="component" value="Unassembled WGS sequence"/>
</dbReference>
<dbReference type="EMBL" id="JDYK01000016">
    <property type="protein sequence ID" value="EWS80361.1"/>
    <property type="molecule type" value="Genomic_DNA"/>
</dbReference>
<reference evidence="3 4" key="1">
    <citation type="submission" date="2014-02" db="EMBL/GenBank/DDBJ databases">
        <title>Genome sequence of Brachybacterium phenoliresistens strain W13A50.</title>
        <authorList>
            <person name="Wang X."/>
        </authorList>
    </citation>
    <scope>NUCLEOTIDE SEQUENCE [LARGE SCALE GENOMIC DNA]</scope>
    <source>
        <strain evidence="3 4">W13A50</strain>
    </source>
</reference>
<dbReference type="RefSeq" id="WP_051486988.1">
    <property type="nucleotide sequence ID" value="NZ_BAAAOW010000006.1"/>
</dbReference>
<accession>Z9JRC6</accession>
<proteinExistence type="predicted"/>
<organism evidence="3 4">
    <name type="scientific">Brachybacterium phenoliresistens</name>
    <dbReference type="NCBI Taxonomy" id="396014"/>
    <lineage>
        <taxon>Bacteria</taxon>
        <taxon>Bacillati</taxon>
        <taxon>Actinomycetota</taxon>
        <taxon>Actinomycetes</taxon>
        <taxon>Micrococcales</taxon>
        <taxon>Dermabacteraceae</taxon>
        <taxon>Brachybacterium</taxon>
    </lineage>
</organism>
<feature type="region of interest" description="Disordered" evidence="1">
    <location>
        <begin position="723"/>
        <end position="755"/>
    </location>
</feature>
<dbReference type="OrthoDB" id="9757939at2"/>
<dbReference type="InterPro" id="IPR012878">
    <property type="entry name" value="Beta-AFase-like_GH127_cat"/>
</dbReference>
<evidence type="ECO:0000256" key="1">
    <source>
        <dbReference type="SAM" id="MobiDB-lite"/>
    </source>
</evidence>